<dbReference type="EMBL" id="JASCZI010151296">
    <property type="protein sequence ID" value="MED6171796.1"/>
    <property type="molecule type" value="Genomic_DNA"/>
</dbReference>
<sequence>MVSEGVLEALWDYDPVKSVRWAEWAMLRSVTILKAIEPRLTVADKVERRNNKLLGDLKVLNLQKVILEEEKAEAIAVQLKAE</sequence>
<evidence type="ECO:0000313" key="3">
    <source>
        <dbReference type="Proteomes" id="UP001341840"/>
    </source>
</evidence>
<accession>A0ABU6VE11</accession>
<proteinExistence type="predicted"/>
<keyword evidence="3" id="KW-1185">Reference proteome</keyword>
<gene>
    <name evidence="2" type="ORF">PIB30_044150</name>
</gene>
<comment type="caution">
    <text evidence="2">The sequence shown here is derived from an EMBL/GenBank/DDBJ whole genome shotgun (WGS) entry which is preliminary data.</text>
</comment>
<dbReference type="Proteomes" id="UP001341840">
    <property type="component" value="Unassembled WGS sequence"/>
</dbReference>
<name>A0ABU6VE11_9FABA</name>
<evidence type="ECO:0000313" key="2">
    <source>
        <dbReference type="EMBL" id="MED6171796.1"/>
    </source>
</evidence>
<feature type="coiled-coil region" evidence="1">
    <location>
        <begin position="43"/>
        <end position="82"/>
    </location>
</feature>
<protein>
    <submittedName>
        <fullName evidence="2">Uncharacterized protein</fullName>
    </submittedName>
</protein>
<keyword evidence="1" id="KW-0175">Coiled coil</keyword>
<organism evidence="2 3">
    <name type="scientific">Stylosanthes scabra</name>
    <dbReference type="NCBI Taxonomy" id="79078"/>
    <lineage>
        <taxon>Eukaryota</taxon>
        <taxon>Viridiplantae</taxon>
        <taxon>Streptophyta</taxon>
        <taxon>Embryophyta</taxon>
        <taxon>Tracheophyta</taxon>
        <taxon>Spermatophyta</taxon>
        <taxon>Magnoliopsida</taxon>
        <taxon>eudicotyledons</taxon>
        <taxon>Gunneridae</taxon>
        <taxon>Pentapetalae</taxon>
        <taxon>rosids</taxon>
        <taxon>fabids</taxon>
        <taxon>Fabales</taxon>
        <taxon>Fabaceae</taxon>
        <taxon>Papilionoideae</taxon>
        <taxon>50 kb inversion clade</taxon>
        <taxon>dalbergioids sensu lato</taxon>
        <taxon>Dalbergieae</taxon>
        <taxon>Pterocarpus clade</taxon>
        <taxon>Stylosanthes</taxon>
    </lineage>
</organism>
<reference evidence="2 3" key="1">
    <citation type="journal article" date="2023" name="Plants (Basel)">
        <title>Bridging the Gap: Combining Genomics and Transcriptomics Approaches to Understand Stylosanthes scabra, an Orphan Legume from the Brazilian Caatinga.</title>
        <authorList>
            <person name="Ferreira-Neto J.R.C."/>
            <person name="da Silva M.D."/>
            <person name="Binneck E."/>
            <person name="de Melo N.F."/>
            <person name="da Silva R.H."/>
            <person name="de Melo A.L.T.M."/>
            <person name="Pandolfi V."/>
            <person name="Bustamante F.O."/>
            <person name="Brasileiro-Vidal A.C."/>
            <person name="Benko-Iseppon A.M."/>
        </authorList>
    </citation>
    <scope>NUCLEOTIDE SEQUENCE [LARGE SCALE GENOMIC DNA]</scope>
    <source>
        <tissue evidence="2">Leaves</tissue>
    </source>
</reference>
<evidence type="ECO:0000256" key="1">
    <source>
        <dbReference type="SAM" id="Coils"/>
    </source>
</evidence>